<feature type="domain" description="GIY-YIG" evidence="1">
    <location>
        <begin position="43"/>
        <end position="139"/>
    </location>
</feature>
<name>A0A4R5MC44_9BURK</name>
<protein>
    <submittedName>
        <fullName evidence="2">GIY-YIG nuclease family protein</fullName>
    </submittedName>
</protein>
<dbReference type="PROSITE" id="PS50164">
    <property type="entry name" value="GIY_YIG"/>
    <property type="match status" value="1"/>
</dbReference>
<accession>A0A4R5MC44</accession>
<evidence type="ECO:0000313" key="2">
    <source>
        <dbReference type="EMBL" id="TDG24495.1"/>
    </source>
</evidence>
<dbReference type="EMBL" id="SMRP01000003">
    <property type="protein sequence ID" value="TDG24495.1"/>
    <property type="molecule type" value="Genomic_DNA"/>
</dbReference>
<proteinExistence type="predicted"/>
<evidence type="ECO:0000259" key="1">
    <source>
        <dbReference type="PROSITE" id="PS50164"/>
    </source>
</evidence>
<gene>
    <name evidence="2" type="ORF">EYW47_07995</name>
</gene>
<dbReference type="AlphaFoldDB" id="A0A4R5MC44"/>
<dbReference type="InterPro" id="IPR000305">
    <property type="entry name" value="GIY-YIG_endonuc"/>
</dbReference>
<dbReference type="Proteomes" id="UP000295722">
    <property type="component" value="Unassembled WGS sequence"/>
</dbReference>
<organism evidence="2 3">
    <name type="scientific">Paraburkholderia silviterrae</name>
    <dbReference type="NCBI Taxonomy" id="2528715"/>
    <lineage>
        <taxon>Bacteria</taxon>
        <taxon>Pseudomonadati</taxon>
        <taxon>Pseudomonadota</taxon>
        <taxon>Betaproteobacteria</taxon>
        <taxon>Burkholderiales</taxon>
        <taxon>Burkholderiaceae</taxon>
        <taxon>Paraburkholderia</taxon>
    </lineage>
</organism>
<dbReference type="OrthoDB" id="1493526at2"/>
<dbReference type="CDD" id="cd00719">
    <property type="entry name" value="GIY-YIG_SF"/>
    <property type="match status" value="1"/>
</dbReference>
<evidence type="ECO:0000313" key="3">
    <source>
        <dbReference type="Proteomes" id="UP000295722"/>
    </source>
</evidence>
<comment type="caution">
    <text evidence="2">The sequence shown here is derived from an EMBL/GenBank/DDBJ whole genome shotgun (WGS) entry which is preliminary data.</text>
</comment>
<sequence>MPIIKNFGFLWEKKYIHRGSGGNGNNGHLKGTASGKCIADFREQIGVYVLYDRNQAIVYVGQAGNGNATLFTRLKNHMNGALWNRWEYFSWIGFRDVNANGTLSDKQSVESGVSGFKHSDALNEIEGILIEIIEPKLNKQGGKLKGAIEYFQYVDEKFGEISNHDLYAEILNLSKIVESIKK</sequence>
<reference evidence="2 3" key="1">
    <citation type="submission" date="2019-03" db="EMBL/GenBank/DDBJ databases">
        <title>Paraburkholderia sp. 4M-K11, isolated from subtropical forest soil.</title>
        <authorList>
            <person name="Gao Z.-H."/>
            <person name="Qiu L.-H."/>
        </authorList>
    </citation>
    <scope>NUCLEOTIDE SEQUENCE [LARGE SCALE GENOMIC DNA]</scope>
    <source>
        <strain evidence="2 3">4M-K11</strain>
    </source>
</reference>
<keyword evidence="3" id="KW-1185">Reference proteome</keyword>
<dbReference type="RefSeq" id="WP_133194342.1">
    <property type="nucleotide sequence ID" value="NZ_JBHUCW010000006.1"/>
</dbReference>